<dbReference type="InterPro" id="IPR006026">
    <property type="entry name" value="Peptidase_Metallo"/>
</dbReference>
<dbReference type="EMBL" id="JAQQWN010000004">
    <property type="protein sequence ID" value="KAK8087747.1"/>
    <property type="molecule type" value="Genomic_DNA"/>
</dbReference>
<dbReference type="GeneID" id="92040083"/>
<evidence type="ECO:0000313" key="4">
    <source>
        <dbReference type="EMBL" id="KAK8087747.1"/>
    </source>
</evidence>
<evidence type="ECO:0000313" key="5">
    <source>
        <dbReference type="Proteomes" id="UP001433268"/>
    </source>
</evidence>
<keyword evidence="1" id="KW-0479">Metal-binding</keyword>
<feature type="compositionally biased region" description="Low complexity" evidence="2">
    <location>
        <begin position="287"/>
        <end position="298"/>
    </location>
</feature>
<protein>
    <recommendedName>
        <fullName evidence="1">Metalloendopeptidase</fullName>
        <ecNumber evidence="1">3.4.24.-</ecNumber>
    </recommendedName>
</protein>
<dbReference type="Proteomes" id="UP001433268">
    <property type="component" value="Unassembled WGS sequence"/>
</dbReference>
<sequence length="461" mass="51787">MPRGGIHGSDVPYHPGAHNSTRSVPSTSSSSSEWSSDSPYDDSDEDPTWVPERSKGKTVGTRRQTGKDSKKDSLKRTVVLDIQAGVSGKDDQIWPAETRELKVRFLDGTPEYKRLVKKLVTEQYNTIPMHLRFVFLRWEDTSTSDIRITFYTGQNNSYVGTDNRDIPQDQPTMQINMNQSTSAWVQHIVLHEFGHALGLKHEHQHPDCDFQWNTRKLKASGRTQEYIDRNYEQLSRDYPKILTPYDKESIMHYKVNKGDARKSSKYVPLTTVLSSGDKSILSELYRPTPDTTPHTIPDTTKKVNHRPGSYRPRKFLLRPGPNRPRRFILRRPGPYRPKKIILRPSLLERVSEPVTTVANPSTPLSQSLSDRVSELRITMSPFQPSVFVSRVARPEVQGGISEVSSRGSTAANGDSSLNIPGSRTVALRESETAWISGPALFVVNGNCAVMETGTAEVSGQS</sequence>
<feature type="compositionally biased region" description="Low complexity" evidence="2">
    <location>
        <begin position="20"/>
        <end position="38"/>
    </location>
</feature>
<proteinExistence type="predicted"/>
<feature type="region of interest" description="Disordered" evidence="2">
    <location>
        <begin position="399"/>
        <end position="420"/>
    </location>
</feature>
<dbReference type="SUPFAM" id="SSF55486">
    <property type="entry name" value="Metalloproteases ('zincins'), catalytic domain"/>
    <property type="match status" value="1"/>
</dbReference>
<dbReference type="PRINTS" id="PR00480">
    <property type="entry name" value="ASTACIN"/>
</dbReference>
<keyword evidence="1" id="KW-0378">Hydrolase</keyword>
<comment type="caution">
    <text evidence="4">The sequence shown here is derived from an EMBL/GenBank/DDBJ whole genome shotgun (WGS) entry which is preliminary data.</text>
</comment>
<keyword evidence="1" id="KW-0645">Protease</keyword>
<organism evidence="4 5">
    <name type="scientific">Apiospora hydei</name>
    <dbReference type="NCBI Taxonomy" id="1337664"/>
    <lineage>
        <taxon>Eukaryota</taxon>
        <taxon>Fungi</taxon>
        <taxon>Dikarya</taxon>
        <taxon>Ascomycota</taxon>
        <taxon>Pezizomycotina</taxon>
        <taxon>Sordariomycetes</taxon>
        <taxon>Xylariomycetidae</taxon>
        <taxon>Amphisphaeriales</taxon>
        <taxon>Apiosporaceae</taxon>
        <taxon>Apiospora</taxon>
    </lineage>
</organism>
<dbReference type="InterPro" id="IPR001506">
    <property type="entry name" value="Peptidase_M12A"/>
</dbReference>
<feature type="region of interest" description="Disordered" evidence="2">
    <location>
        <begin position="283"/>
        <end position="313"/>
    </location>
</feature>
<dbReference type="Gene3D" id="3.40.390.10">
    <property type="entry name" value="Collagenase (Catalytic Domain)"/>
    <property type="match status" value="1"/>
</dbReference>
<evidence type="ECO:0000256" key="2">
    <source>
        <dbReference type="SAM" id="MobiDB-lite"/>
    </source>
</evidence>
<dbReference type="SMART" id="SM00235">
    <property type="entry name" value="ZnMc"/>
    <property type="match status" value="1"/>
</dbReference>
<name>A0ABR1WX71_9PEZI</name>
<keyword evidence="1" id="KW-0482">Metalloprotease</keyword>
<dbReference type="Pfam" id="PF01400">
    <property type="entry name" value="Astacin"/>
    <property type="match status" value="1"/>
</dbReference>
<keyword evidence="5" id="KW-1185">Reference proteome</keyword>
<dbReference type="RefSeq" id="XP_066670641.1">
    <property type="nucleotide sequence ID" value="XM_066807023.1"/>
</dbReference>
<evidence type="ECO:0000256" key="1">
    <source>
        <dbReference type="RuleBase" id="RU361183"/>
    </source>
</evidence>
<dbReference type="EC" id="3.4.24.-" evidence="1"/>
<feature type="compositionally biased region" description="Polar residues" evidence="2">
    <location>
        <begin position="402"/>
        <end position="420"/>
    </location>
</feature>
<keyword evidence="1" id="KW-0862">Zinc</keyword>
<feature type="domain" description="Peptidase metallopeptidase" evidence="3">
    <location>
        <begin position="90"/>
        <end position="233"/>
    </location>
</feature>
<accession>A0ABR1WX71</accession>
<comment type="cofactor">
    <cofactor evidence="1">
        <name>Zn(2+)</name>
        <dbReference type="ChEBI" id="CHEBI:29105"/>
    </cofactor>
    <text evidence="1">Binds 1 zinc ion per subunit.</text>
</comment>
<evidence type="ECO:0000259" key="3">
    <source>
        <dbReference type="SMART" id="SM00235"/>
    </source>
</evidence>
<feature type="region of interest" description="Disordered" evidence="2">
    <location>
        <begin position="1"/>
        <end position="73"/>
    </location>
</feature>
<gene>
    <name evidence="4" type="ORF">PG997_002708</name>
</gene>
<dbReference type="InterPro" id="IPR024079">
    <property type="entry name" value="MetalloPept_cat_dom_sf"/>
</dbReference>
<reference evidence="4 5" key="1">
    <citation type="submission" date="2023-01" db="EMBL/GenBank/DDBJ databases">
        <title>Analysis of 21 Apiospora genomes using comparative genomics revels a genus with tremendous synthesis potential of carbohydrate active enzymes and secondary metabolites.</title>
        <authorList>
            <person name="Sorensen T."/>
        </authorList>
    </citation>
    <scope>NUCLEOTIDE SEQUENCE [LARGE SCALE GENOMIC DNA]</scope>
    <source>
        <strain evidence="4 5">CBS 114990</strain>
    </source>
</reference>